<protein>
    <submittedName>
        <fullName evidence="1">Uncharacterized protein</fullName>
    </submittedName>
</protein>
<proteinExistence type="predicted"/>
<organism evidence="1 2">
    <name type="scientific">Stieleria marina</name>
    <dbReference type="NCBI Taxonomy" id="1930275"/>
    <lineage>
        <taxon>Bacteria</taxon>
        <taxon>Pseudomonadati</taxon>
        <taxon>Planctomycetota</taxon>
        <taxon>Planctomycetia</taxon>
        <taxon>Pirellulales</taxon>
        <taxon>Pirellulaceae</taxon>
        <taxon>Stieleria</taxon>
    </lineage>
</organism>
<reference evidence="1 2" key="1">
    <citation type="submission" date="2019-02" db="EMBL/GenBank/DDBJ databases">
        <title>Deep-cultivation of Planctomycetes and their phenomic and genomic characterization uncovers novel biology.</title>
        <authorList>
            <person name="Wiegand S."/>
            <person name="Jogler M."/>
            <person name="Boedeker C."/>
            <person name="Pinto D."/>
            <person name="Vollmers J."/>
            <person name="Rivas-Marin E."/>
            <person name="Kohn T."/>
            <person name="Peeters S.H."/>
            <person name="Heuer A."/>
            <person name="Rast P."/>
            <person name="Oberbeckmann S."/>
            <person name="Bunk B."/>
            <person name="Jeske O."/>
            <person name="Meyerdierks A."/>
            <person name="Storesund J.E."/>
            <person name="Kallscheuer N."/>
            <person name="Luecker S."/>
            <person name="Lage O.M."/>
            <person name="Pohl T."/>
            <person name="Merkel B.J."/>
            <person name="Hornburger P."/>
            <person name="Mueller R.-W."/>
            <person name="Bruemmer F."/>
            <person name="Labrenz M."/>
            <person name="Spormann A.M."/>
            <person name="Op den Camp H."/>
            <person name="Overmann J."/>
            <person name="Amann R."/>
            <person name="Jetten M.S.M."/>
            <person name="Mascher T."/>
            <person name="Medema M.H."/>
            <person name="Devos D.P."/>
            <person name="Kaster A.-K."/>
            <person name="Ovreas L."/>
            <person name="Rohde M."/>
            <person name="Galperin M.Y."/>
            <person name="Jogler C."/>
        </authorList>
    </citation>
    <scope>NUCLEOTIDE SEQUENCE [LARGE SCALE GENOMIC DNA]</scope>
    <source>
        <strain evidence="1 2">K23_9</strain>
    </source>
</reference>
<sequence>MSVKPLSAHKIADTLACGTGLAIQTVRDARPWVVRELFSANSRCQIVTVRRTVSANSLRQMVIAEHLGQIRASN</sequence>
<dbReference type="Proteomes" id="UP000319817">
    <property type="component" value="Chromosome"/>
</dbReference>
<evidence type="ECO:0000313" key="1">
    <source>
        <dbReference type="EMBL" id="QDT10641.1"/>
    </source>
</evidence>
<keyword evidence="2" id="KW-1185">Reference proteome</keyword>
<dbReference type="EMBL" id="CP036526">
    <property type="protein sequence ID" value="QDT10641.1"/>
    <property type="molecule type" value="Genomic_DNA"/>
</dbReference>
<evidence type="ECO:0000313" key="2">
    <source>
        <dbReference type="Proteomes" id="UP000319817"/>
    </source>
</evidence>
<gene>
    <name evidence="1" type="ORF">K239x_25980</name>
</gene>
<accession>A0A517NU46</accession>
<name>A0A517NU46_9BACT</name>
<dbReference type="AlphaFoldDB" id="A0A517NU46"/>